<keyword evidence="2" id="KW-1185">Reference proteome</keyword>
<sequence>MGGGAELNGSTDMGGGADINGGAGWLVGSRLRRQQLRAPAAAGIGDALKNLLAVQSQEFAYARWSLAQRCARDTKGVAGLAAGVEDAVADGTILRTHVLRPTWHFVHRDDLDWLMELSAPRLHQGNKGMYRQTGVDATAAARSADLLAAAVAGGAHKTREELAVVLGNAGFPAKGLGFIYLLMHAEINRVLVSGAPVRTAGGALKQTYASFPERARQAPSPENGASAAAERRENSLAQLALRYFRSRGPATVKDCAAWSGLTVGEVRAGLQLAAEISPGALASFSRDGLEFHLAAEELDAAASAASGSGPVVPGTPAPKIDLVQCYDEYVMGYSQTRNHLGGTAPYFAPAGAPMHVVLLDGRLAGWWRHGFSGGECGLEVKMDRPLDTGGRSALEAEAARYEAFLGMPVKVG</sequence>
<dbReference type="PANTHER" id="PTHR38479:SF2">
    <property type="entry name" value="WINGED HELIX DNA-BINDING DOMAIN-CONTAINING PROTEIN"/>
    <property type="match status" value="1"/>
</dbReference>
<dbReference type="Pfam" id="PF06224">
    <property type="entry name" value="AlkZ-like"/>
    <property type="match status" value="1"/>
</dbReference>
<gene>
    <name evidence="1" type="ORF">SAMN05216555_10824</name>
</gene>
<dbReference type="STRING" id="1045773.SAMN05216555_10824"/>
<proteinExistence type="predicted"/>
<dbReference type="Proteomes" id="UP000182130">
    <property type="component" value="Unassembled WGS sequence"/>
</dbReference>
<name>A0A1G8RPJ9_9MICC</name>
<dbReference type="RefSeq" id="WP_308807306.1">
    <property type="nucleotide sequence ID" value="NZ_FNEI01000008.1"/>
</dbReference>
<dbReference type="AlphaFoldDB" id="A0A1G8RPJ9"/>
<dbReference type="InterPro" id="IPR009351">
    <property type="entry name" value="AlkZ-like"/>
</dbReference>
<evidence type="ECO:0000313" key="2">
    <source>
        <dbReference type="Proteomes" id="UP000182130"/>
    </source>
</evidence>
<accession>A0A1G8RPJ9</accession>
<dbReference type="EMBL" id="FNEI01000008">
    <property type="protein sequence ID" value="SDJ18839.1"/>
    <property type="molecule type" value="Genomic_DNA"/>
</dbReference>
<keyword evidence="1" id="KW-0238">DNA-binding</keyword>
<dbReference type="GO" id="GO:0003677">
    <property type="term" value="F:DNA binding"/>
    <property type="evidence" value="ECO:0007669"/>
    <property type="project" value="UniProtKB-KW"/>
</dbReference>
<evidence type="ECO:0000313" key="1">
    <source>
        <dbReference type="EMBL" id="SDJ18839.1"/>
    </source>
</evidence>
<organism evidence="1 2">
    <name type="scientific">Arthrobacter cupressi</name>
    <dbReference type="NCBI Taxonomy" id="1045773"/>
    <lineage>
        <taxon>Bacteria</taxon>
        <taxon>Bacillati</taxon>
        <taxon>Actinomycetota</taxon>
        <taxon>Actinomycetes</taxon>
        <taxon>Micrococcales</taxon>
        <taxon>Micrococcaceae</taxon>
        <taxon>Arthrobacter</taxon>
    </lineage>
</organism>
<dbReference type="PANTHER" id="PTHR38479">
    <property type="entry name" value="LMO0824 PROTEIN"/>
    <property type="match status" value="1"/>
</dbReference>
<reference evidence="2" key="1">
    <citation type="submission" date="2016-10" db="EMBL/GenBank/DDBJ databases">
        <authorList>
            <person name="Varghese N."/>
            <person name="Submissions S."/>
        </authorList>
    </citation>
    <scope>NUCLEOTIDE SEQUENCE [LARGE SCALE GENOMIC DNA]</scope>
    <source>
        <strain evidence="2">CGMCC 1.10783</strain>
    </source>
</reference>
<protein>
    <submittedName>
        <fullName evidence="1">Winged helix DNA-binding domain-containing protein</fullName>
    </submittedName>
</protein>